<proteinExistence type="predicted"/>
<dbReference type="EMBL" id="QGNW01001631">
    <property type="protein sequence ID" value="RVW34653.1"/>
    <property type="molecule type" value="Genomic_DNA"/>
</dbReference>
<feature type="region of interest" description="Disordered" evidence="1">
    <location>
        <begin position="1"/>
        <end position="45"/>
    </location>
</feature>
<name>A0A438DGQ4_VITVI</name>
<evidence type="ECO:0000256" key="1">
    <source>
        <dbReference type="SAM" id="MobiDB-lite"/>
    </source>
</evidence>
<sequence>MVAKSPKREISNFRSHSPISQGVSQLRNAPLAHESISQHSSPISQLRNGLRKWAFSAKMLFRCEIRTPLRKLKTTLGIQFLTTRAKLEQPSIFSLSSEPKPRAPPYISSGQLWQEPEELSPRLRQAARKLQ</sequence>
<protein>
    <submittedName>
        <fullName evidence="2">Uncharacterized protein</fullName>
    </submittedName>
</protein>
<feature type="region of interest" description="Disordered" evidence="1">
    <location>
        <begin position="91"/>
        <end position="131"/>
    </location>
</feature>
<organism evidence="2 3">
    <name type="scientific">Vitis vinifera</name>
    <name type="common">Grape</name>
    <dbReference type="NCBI Taxonomy" id="29760"/>
    <lineage>
        <taxon>Eukaryota</taxon>
        <taxon>Viridiplantae</taxon>
        <taxon>Streptophyta</taxon>
        <taxon>Embryophyta</taxon>
        <taxon>Tracheophyta</taxon>
        <taxon>Spermatophyta</taxon>
        <taxon>Magnoliopsida</taxon>
        <taxon>eudicotyledons</taxon>
        <taxon>Gunneridae</taxon>
        <taxon>Pentapetalae</taxon>
        <taxon>rosids</taxon>
        <taxon>Vitales</taxon>
        <taxon>Vitaceae</taxon>
        <taxon>Viteae</taxon>
        <taxon>Vitis</taxon>
    </lineage>
</organism>
<feature type="compositionally biased region" description="Basic and acidic residues" evidence="1">
    <location>
        <begin position="1"/>
        <end position="11"/>
    </location>
</feature>
<reference evidence="2 3" key="1">
    <citation type="journal article" date="2018" name="PLoS Genet.">
        <title>Population sequencing reveals clonal diversity and ancestral inbreeding in the grapevine cultivar Chardonnay.</title>
        <authorList>
            <person name="Roach M.J."/>
            <person name="Johnson D.L."/>
            <person name="Bohlmann J."/>
            <person name="van Vuuren H.J."/>
            <person name="Jones S.J."/>
            <person name="Pretorius I.S."/>
            <person name="Schmidt S.A."/>
            <person name="Borneman A.R."/>
        </authorList>
    </citation>
    <scope>NUCLEOTIDE SEQUENCE [LARGE SCALE GENOMIC DNA]</scope>
    <source>
        <strain evidence="3">cv. Chardonnay</strain>
        <tissue evidence="2">Leaf</tissue>
    </source>
</reference>
<accession>A0A438DGQ4</accession>
<feature type="compositionally biased region" description="Polar residues" evidence="1">
    <location>
        <begin position="35"/>
        <end position="45"/>
    </location>
</feature>
<gene>
    <name evidence="2" type="ORF">CK203_106436</name>
</gene>
<feature type="compositionally biased region" description="Polar residues" evidence="1">
    <location>
        <begin position="12"/>
        <end position="27"/>
    </location>
</feature>
<dbReference type="Proteomes" id="UP000288805">
    <property type="component" value="Unassembled WGS sequence"/>
</dbReference>
<dbReference type="AlphaFoldDB" id="A0A438DGQ4"/>
<comment type="caution">
    <text evidence="2">The sequence shown here is derived from an EMBL/GenBank/DDBJ whole genome shotgun (WGS) entry which is preliminary data.</text>
</comment>
<evidence type="ECO:0000313" key="3">
    <source>
        <dbReference type="Proteomes" id="UP000288805"/>
    </source>
</evidence>
<evidence type="ECO:0000313" key="2">
    <source>
        <dbReference type="EMBL" id="RVW34653.1"/>
    </source>
</evidence>